<evidence type="ECO:0000313" key="3">
    <source>
        <dbReference type="Proteomes" id="UP000234905"/>
    </source>
</evidence>
<name>A0AAP8LSC8_GARVA</name>
<gene>
    <name evidence="2" type="ORF">CYJ61_00805</name>
</gene>
<protein>
    <submittedName>
        <fullName evidence="2">Uncharacterized protein</fullName>
    </submittedName>
</protein>
<dbReference type="Proteomes" id="UP000234905">
    <property type="component" value="Unassembled WGS sequence"/>
</dbReference>
<comment type="caution">
    <text evidence="2">The sequence shown here is derived from an EMBL/GenBank/DDBJ whole genome shotgun (WGS) entry which is preliminary data.</text>
</comment>
<evidence type="ECO:0000256" key="1">
    <source>
        <dbReference type="SAM" id="MobiDB-lite"/>
    </source>
</evidence>
<dbReference type="EMBL" id="PKJN01000001">
    <property type="protein sequence ID" value="PKZ59979.1"/>
    <property type="molecule type" value="Genomic_DNA"/>
</dbReference>
<sequence length="159" mass="17879">MIFSLQKGVKIAMKCKNCGRFFKTTGRGRAPMYCSEKCRVDAHRKKNPKPTKSSRQEVLFEIPGESKPIKTTIPTDELTKDAFDRMCDGRLEDELRFARDILRAALMSPDTPASALANMAKQYVEITEKLAGVVDDEKENNEDIDSEVTLDAVFTPDQS</sequence>
<dbReference type="AlphaFoldDB" id="A0AAP8LSC8"/>
<proteinExistence type="predicted"/>
<reference evidence="2 3" key="1">
    <citation type="submission" date="2017-12" db="EMBL/GenBank/DDBJ databases">
        <title>Phylogenetic diversity of female urinary microbiome.</title>
        <authorList>
            <person name="Thomas-White K."/>
            <person name="Wolfe A.J."/>
        </authorList>
    </citation>
    <scope>NUCLEOTIDE SEQUENCE [LARGE SCALE GENOMIC DNA]</scope>
    <source>
        <strain evidence="2 3">UMB0682</strain>
    </source>
</reference>
<organism evidence="2 3">
    <name type="scientific">Gardnerella vaginalis</name>
    <dbReference type="NCBI Taxonomy" id="2702"/>
    <lineage>
        <taxon>Bacteria</taxon>
        <taxon>Bacillati</taxon>
        <taxon>Actinomycetota</taxon>
        <taxon>Actinomycetes</taxon>
        <taxon>Bifidobacteriales</taxon>
        <taxon>Bifidobacteriaceae</taxon>
        <taxon>Gardnerella</taxon>
    </lineage>
</organism>
<evidence type="ECO:0000313" key="2">
    <source>
        <dbReference type="EMBL" id="PKZ59979.1"/>
    </source>
</evidence>
<accession>A0AAP8LSC8</accession>
<feature type="region of interest" description="Disordered" evidence="1">
    <location>
        <begin position="44"/>
        <end position="72"/>
    </location>
</feature>